<dbReference type="EMBL" id="BKCJ010000158">
    <property type="protein sequence ID" value="GEU30455.1"/>
    <property type="molecule type" value="Genomic_DNA"/>
</dbReference>
<feature type="compositionally biased region" description="Low complexity" evidence="1">
    <location>
        <begin position="190"/>
        <end position="203"/>
    </location>
</feature>
<feature type="region of interest" description="Disordered" evidence="1">
    <location>
        <begin position="174"/>
        <end position="239"/>
    </location>
</feature>
<feature type="compositionally biased region" description="Polar residues" evidence="1">
    <location>
        <begin position="204"/>
        <end position="239"/>
    </location>
</feature>
<comment type="caution">
    <text evidence="2">The sequence shown here is derived from an EMBL/GenBank/DDBJ whole genome shotgun (WGS) entry which is preliminary data.</text>
</comment>
<evidence type="ECO:0000313" key="2">
    <source>
        <dbReference type="EMBL" id="GEU30455.1"/>
    </source>
</evidence>
<reference evidence="2" key="1">
    <citation type="journal article" date="2019" name="Sci. Rep.">
        <title>Draft genome of Tanacetum cinerariifolium, the natural source of mosquito coil.</title>
        <authorList>
            <person name="Yamashiro T."/>
            <person name="Shiraishi A."/>
            <person name="Satake H."/>
            <person name="Nakayama K."/>
        </authorList>
    </citation>
    <scope>NUCLEOTIDE SEQUENCE</scope>
</reference>
<proteinExistence type="predicted"/>
<organism evidence="2">
    <name type="scientific">Tanacetum cinerariifolium</name>
    <name type="common">Dalmatian daisy</name>
    <name type="synonym">Chrysanthemum cinerariifolium</name>
    <dbReference type="NCBI Taxonomy" id="118510"/>
    <lineage>
        <taxon>Eukaryota</taxon>
        <taxon>Viridiplantae</taxon>
        <taxon>Streptophyta</taxon>
        <taxon>Embryophyta</taxon>
        <taxon>Tracheophyta</taxon>
        <taxon>Spermatophyta</taxon>
        <taxon>Magnoliopsida</taxon>
        <taxon>eudicotyledons</taxon>
        <taxon>Gunneridae</taxon>
        <taxon>Pentapetalae</taxon>
        <taxon>asterids</taxon>
        <taxon>campanulids</taxon>
        <taxon>Asterales</taxon>
        <taxon>Asteraceae</taxon>
        <taxon>Asteroideae</taxon>
        <taxon>Anthemideae</taxon>
        <taxon>Anthemidinae</taxon>
        <taxon>Tanacetum</taxon>
    </lineage>
</organism>
<name>A0A6L2J3D0_TANCI</name>
<dbReference type="PANTHER" id="PTHR34222:SF99">
    <property type="entry name" value="PROTEIN, PUTATIVE-RELATED"/>
    <property type="match status" value="1"/>
</dbReference>
<evidence type="ECO:0000256" key="1">
    <source>
        <dbReference type="SAM" id="MobiDB-lite"/>
    </source>
</evidence>
<protein>
    <submittedName>
        <fullName evidence="2">Uncharacterized protein</fullName>
    </submittedName>
</protein>
<dbReference type="AlphaFoldDB" id="A0A6L2J3D0"/>
<dbReference type="PANTHER" id="PTHR34222">
    <property type="entry name" value="GAG_PRE-INTEGRS DOMAIN-CONTAINING PROTEIN"/>
    <property type="match status" value="1"/>
</dbReference>
<sequence>MWSTILTTEPLPTIKEAFIFLLRDESHRTMHFGANDNKKMFYNSYARNPNLACKNYNMTSHTIKRCFELIVYPLNFRKKGVTSQNVTSNVFVIDKDVDVGAGFSSKVPGGGWLGHSVDHVLEVLKDMLDLKGIHASYPCGVCHRAKQTRDPFPLNFITEQGCLNNLIFFDNHWPSEPSDDERDKSDGGATNSSSTDSIVESTSADPTSTTEPYASTSSKGADSSGYSIPELDNTNMLDS</sequence>
<accession>A0A6L2J3D0</accession>
<gene>
    <name evidence="2" type="ORF">Tci_002433</name>
</gene>